<dbReference type="RefSeq" id="WP_212785883.1">
    <property type="nucleotide sequence ID" value="NZ_AP019536.1"/>
</dbReference>
<dbReference type="KEGG" id="fku:FGKAn22_23510"/>
<dbReference type="InterPro" id="IPR029044">
    <property type="entry name" value="Nucleotide-diphossugar_trans"/>
</dbReference>
<keyword evidence="1" id="KW-0167">Capsid protein</keyword>
<gene>
    <name evidence="1" type="ORF">FGKAn22_23510</name>
</gene>
<evidence type="ECO:0000313" key="1">
    <source>
        <dbReference type="EMBL" id="BBJ00659.1"/>
    </source>
</evidence>
<reference evidence="1 2" key="1">
    <citation type="submission" date="2019-03" db="EMBL/GenBank/DDBJ databases">
        <title>Complete genome sequence of Ferrigenium kumadai strain An22, a microaerophilic iron-oxidizing bacterium isolated from a paddy field soil.</title>
        <authorList>
            <person name="Watanabe T."/>
            <person name="Asakawa S."/>
        </authorList>
    </citation>
    <scope>NUCLEOTIDE SEQUENCE [LARGE SCALE GENOMIC DNA]</scope>
    <source>
        <strain evidence="1 2">An22</strain>
    </source>
</reference>
<keyword evidence="2" id="KW-1185">Reference proteome</keyword>
<evidence type="ECO:0000313" key="2">
    <source>
        <dbReference type="Proteomes" id="UP001319121"/>
    </source>
</evidence>
<dbReference type="Gene3D" id="3.90.550.10">
    <property type="entry name" value="Spore Coat Polysaccharide Biosynthesis Protein SpsA, Chain A"/>
    <property type="match status" value="1"/>
</dbReference>
<dbReference type="EMBL" id="AP019536">
    <property type="protein sequence ID" value="BBJ00659.1"/>
    <property type="molecule type" value="Genomic_DNA"/>
</dbReference>
<dbReference type="Proteomes" id="UP001319121">
    <property type="component" value="Chromosome"/>
</dbReference>
<accession>A0AAN1T111</accession>
<dbReference type="Pfam" id="PF02348">
    <property type="entry name" value="CTP_transf_3"/>
    <property type="match status" value="1"/>
</dbReference>
<dbReference type="InterPro" id="IPR003329">
    <property type="entry name" value="Cytidylyl_trans"/>
</dbReference>
<dbReference type="PANTHER" id="PTHR42866">
    <property type="entry name" value="3-DEOXY-MANNO-OCTULOSONATE CYTIDYLYLTRANSFERASE"/>
    <property type="match status" value="1"/>
</dbReference>
<dbReference type="CDD" id="cd02518">
    <property type="entry name" value="GT2_SpsF"/>
    <property type="match status" value="1"/>
</dbReference>
<sequence>MNQSNTVIIVQARMTSSRLPGKVLYKISDTTMLGVLVNRLRKVESKCSLVVATSSDKSDDLIEAECNRIGVDVFRGDLNDVTGRYYHAAKLYNADIVVRITADCPLIDPKIVDYAIDTYLSVHKTNELVTNRLPLSFPDGMDVDVFSFESLSDAFLNAKTAHQREHVIPYFFEEHRNILNFECPQQYFLKIRLTLDYKEDFDVISKVYKMLGPELTLENIIELYEGAGDVFRDNQQYIPAHYYDSYNNAGPFLKRVSVAPSIFHR</sequence>
<dbReference type="PANTHER" id="PTHR42866:SF1">
    <property type="entry name" value="SPORE COAT POLYSACCHARIDE BIOSYNTHESIS PROTEIN SPSF"/>
    <property type="match status" value="1"/>
</dbReference>
<name>A0AAN1T111_9PROT</name>
<dbReference type="GO" id="GO:0005829">
    <property type="term" value="C:cytosol"/>
    <property type="evidence" value="ECO:0007669"/>
    <property type="project" value="TreeGrafter"/>
</dbReference>
<dbReference type="AlphaFoldDB" id="A0AAN1T111"/>
<keyword evidence="1" id="KW-0946">Virion</keyword>
<proteinExistence type="predicted"/>
<protein>
    <submittedName>
        <fullName evidence="1">Spore coat protein</fullName>
    </submittedName>
</protein>
<organism evidence="1 2">
    <name type="scientific">Ferrigenium kumadai</name>
    <dbReference type="NCBI Taxonomy" id="1682490"/>
    <lineage>
        <taxon>Bacteria</taxon>
        <taxon>Pseudomonadati</taxon>
        <taxon>Pseudomonadota</taxon>
        <taxon>Betaproteobacteria</taxon>
        <taxon>Nitrosomonadales</taxon>
        <taxon>Gallionellaceae</taxon>
        <taxon>Ferrigenium</taxon>
    </lineage>
</organism>
<dbReference type="SUPFAM" id="SSF53448">
    <property type="entry name" value="Nucleotide-diphospho-sugar transferases"/>
    <property type="match status" value="1"/>
</dbReference>